<accession>A0ABQ9IKR5</accession>
<dbReference type="EMBL" id="JARBHB010000001">
    <property type="protein sequence ID" value="KAJ8896755.1"/>
    <property type="molecule type" value="Genomic_DNA"/>
</dbReference>
<evidence type="ECO:0000313" key="1">
    <source>
        <dbReference type="EMBL" id="KAJ8896755.1"/>
    </source>
</evidence>
<reference evidence="1 2" key="1">
    <citation type="submission" date="2023-02" db="EMBL/GenBank/DDBJ databases">
        <title>LHISI_Scaffold_Assembly.</title>
        <authorList>
            <person name="Stuart O.P."/>
            <person name="Cleave R."/>
            <person name="Magrath M.J.L."/>
            <person name="Mikheyev A.S."/>
        </authorList>
    </citation>
    <scope>NUCLEOTIDE SEQUENCE [LARGE SCALE GENOMIC DNA]</scope>
    <source>
        <strain evidence="1">Daus_M_001</strain>
        <tissue evidence="1">Leg muscle</tissue>
    </source>
</reference>
<evidence type="ECO:0000313" key="2">
    <source>
        <dbReference type="Proteomes" id="UP001159363"/>
    </source>
</evidence>
<proteinExistence type="predicted"/>
<keyword evidence="2" id="KW-1185">Reference proteome</keyword>
<dbReference type="PANTHER" id="PTHR47018">
    <property type="entry name" value="CXC DOMAIN-CONTAINING PROTEIN-RELATED"/>
    <property type="match status" value="1"/>
</dbReference>
<gene>
    <name evidence="1" type="ORF">PR048_002100</name>
</gene>
<organism evidence="1 2">
    <name type="scientific">Dryococelus australis</name>
    <dbReference type="NCBI Taxonomy" id="614101"/>
    <lineage>
        <taxon>Eukaryota</taxon>
        <taxon>Metazoa</taxon>
        <taxon>Ecdysozoa</taxon>
        <taxon>Arthropoda</taxon>
        <taxon>Hexapoda</taxon>
        <taxon>Insecta</taxon>
        <taxon>Pterygota</taxon>
        <taxon>Neoptera</taxon>
        <taxon>Polyneoptera</taxon>
        <taxon>Phasmatodea</taxon>
        <taxon>Verophasmatodea</taxon>
        <taxon>Anareolatae</taxon>
        <taxon>Phasmatidae</taxon>
        <taxon>Eurycanthinae</taxon>
        <taxon>Dryococelus</taxon>
    </lineage>
</organism>
<sequence>MEVMTLFTDKAQSLAIMLHTMNVMKAVVEHLDPGQIQFLVAGAPIYAFLKKIQFTMLDTHGEEKLFITMGGLHIELAAFRMAGKWLEGSGFTSVLIDAGVTTQRKADYVLKVSHIKISRYSHEVTAAAIRLLQQLDYQEHKLNDTDLLLRVVSPMLQYRDIVLKIELCILTILRSIREANFQLYMNTLIPLAPWFIALDHTNYARWLSVHIRDLIHIECERLDIAQVFKAGRIVAWKTMRPFSATALDHVLSNTDRTNLTDLTPYHHEEVGTWILRSCFTLLIQELQDTSRSWSRQ</sequence>
<comment type="caution">
    <text evidence="1">The sequence shown here is derived from an EMBL/GenBank/DDBJ whole genome shotgun (WGS) entry which is preliminary data.</text>
</comment>
<dbReference type="Proteomes" id="UP001159363">
    <property type="component" value="Chromosome 1"/>
</dbReference>
<name>A0ABQ9IKR5_9NEOP</name>
<protein>
    <submittedName>
        <fullName evidence="1">Uncharacterized protein</fullName>
    </submittedName>
</protein>